<evidence type="ECO:0000256" key="18">
    <source>
        <dbReference type="SAM" id="MobiDB-lite"/>
    </source>
</evidence>
<feature type="compositionally biased region" description="Basic and acidic residues" evidence="18">
    <location>
        <begin position="360"/>
        <end position="371"/>
    </location>
</feature>
<dbReference type="Pfam" id="PF01287">
    <property type="entry name" value="eIF-5a"/>
    <property type="match status" value="1"/>
</dbReference>
<evidence type="ECO:0000313" key="22">
    <source>
        <dbReference type="Proteomes" id="UP001055712"/>
    </source>
</evidence>
<keyword evidence="11" id="KW-0442">Lipid degradation</keyword>
<evidence type="ECO:0000256" key="4">
    <source>
        <dbReference type="ARBA" id="ARBA00022475"/>
    </source>
</evidence>
<dbReference type="EC" id="3.1.1.116" evidence="17"/>
<dbReference type="InterPro" id="IPR048670">
    <property type="entry name" value="IF5A-like_N"/>
</dbReference>
<feature type="compositionally biased region" description="Acidic residues" evidence="18">
    <location>
        <begin position="397"/>
        <end position="412"/>
    </location>
</feature>
<evidence type="ECO:0000256" key="15">
    <source>
        <dbReference type="ARBA" id="ARBA00023136"/>
    </source>
</evidence>
<dbReference type="SUPFAM" id="SSF53474">
    <property type="entry name" value="alpha/beta-Hydrolases"/>
    <property type="match status" value="1"/>
</dbReference>
<organism evidence="21 22">
    <name type="scientific">Chlorella vulgaris</name>
    <name type="common">Green alga</name>
    <dbReference type="NCBI Taxonomy" id="3077"/>
    <lineage>
        <taxon>Eukaryota</taxon>
        <taxon>Viridiplantae</taxon>
        <taxon>Chlorophyta</taxon>
        <taxon>core chlorophytes</taxon>
        <taxon>Trebouxiophyceae</taxon>
        <taxon>Chlorellales</taxon>
        <taxon>Chlorellaceae</taxon>
        <taxon>Chlorella clade</taxon>
        <taxon>Chlorella</taxon>
    </lineage>
</organism>
<feature type="transmembrane region" description="Helical" evidence="19">
    <location>
        <begin position="447"/>
        <end position="466"/>
    </location>
</feature>
<proteinExistence type="inferred from homology"/>
<dbReference type="InterPro" id="IPR014722">
    <property type="entry name" value="Rib_uL2_dom2"/>
</dbReference>
<dbReference type="Gene3D" id="3.40.50.1820">
    <property type="entry name" value="alpha/beta hydrolase"/>
    <property type="match status" value="1"/>
</dbReference>
<keyword evidence="8" id="KW-0378">Hydrolase</keyword>
<dbReference type="GO" id="GO:0005886">
    <property type="term" value="C:plasma membrane"/>
    <property type="evidence" value="ECO:0007669"/>
    <property type="project" value="UniProtKB-SubCell"/>
</dbReference>
<comment type="cofactor">
    <cofactor evidence="1">
        <name>Ca(2+)</name>
        <dbReference type="ChEBI" id="CHEBI:29108"/>
    </cofactor>
</comment>
<dbReference type="GO" id="GO:0046872">
    <property type="term" value="F:metal ion binding"/>
    <property type="evidence" value="ECO:0007669"/>
    <property type="project" value="UniProtKB-KW"/>
</dbReference>
<dbReference type="GO" id="GO:0016298">
    <property type="term" value="F:lipase activity"/>
    <property type="evidence" value="ECO:0007669"/>
    <property type="project" value="TreeGrafter"/>
</dbReference>
<evidence type="ECO:0000256" key="10">
    <source>
        <dbReference type="ARBA" id="ARBA00022917"/>
    </source>
</evidence>
<dbReference type="InterPro" id="IPR012340">
    <property type="entry name" value="NA-bd_OB-fold"/>
</dbReference>
<evidence type="ECO:0000256" key="12">
    <source>
        <dbReference type="ARBA" id="ARBA00022989"/>
    </source>
</evidence>
<feature type="domain" description="Translation initiation factor 5A C-terminal" evidence="20">
    <location>
        <begin position="1042"/>
        <end position="1115"/>
    </location>
</feature>
<dbReference type="FunFam" id="2.30.30.30:FF:000012">
    <property type="entry name" value="Eukaryotic translation initiation factor 5A"/>
    <property type="match status" value="1"/>
</dbReference>
<dbReference type="GO" id="GO:0003746">
    <property type="term" value="F:translation elongation factor activity"/>
    <property type="evidence" value="ECO:0007669"/>
    <property type="project" value="InterPro"/>
</dbReference>
<feature type="transmembrane region" description="Helical" evidence="19">
    <location>
        <begin position="141"/>
        <end position="164"/>
    </location>
</feature>
<dbReference type="AlphaFoldDB" id="A0A9D4U0B8"/>
<evidence type="ECO:0000256" key="16">
    <source>
        <dbReference type="ARBA" id="ARBA00024531"/>
    </source>
</evidence>
<feature type="region of interest" description="Disordered" evidence="18">
    <location>
        <begin position="927"/>
        <end position="965"/>
    </location>
</feature>
<dbReference type="GO" id="GO:0045905">
    <property type="term" value="P:positive regulation of translational termination"/>
    <property type="evidence" value="ECO:0007669"/>
    <property type="project" value="InterPro"/>
</dbReference>
<dbReference type="PANTHER" id="PTHR45792:SF8">
    <property type="entry name" value="DIACYLGLYCEROL LIPASE-ALPHA"/>
    <property type="match status" value="1"/>
</dbReference>
<feature type="compositionally biased region" description="Low complexity" evidence="18">
    <location>
        <begin position="262"/>
        <end position="275"/>
    </location>
</feature>
<dbReference type="GO" id="GO:0003723">
    <property type="term" value="F:RNA binding"/>
    <property type="evidence" value="ECO:0007669"/>
    <property type="project" value="InterPro"/>
</dbReference>
<feature type="compositionally biased region" description="Gly residues" evidence="18">
    <location>
        <begin position="381"/>
        <end position="396"/>
    </location>
</feature>
<feature type="region of interest" description="Disordered" evidence="18">
    <location>
        <begin position="341"/>
        <end position="427"/>
    </location>
</feature>
<evidence type="ECO:0000256" key="5">
    <source>
        <dbReference type="ARBA" id="ARBA00022553"/>
    </source>
</evidence>
<protein>
    <recommendedName>
        <fullName evidence="17">sn-1-specific diacylglycerol lipase</fullName>
        <ecNumber evidence="17">3.1.1.116</ecNumber>
    </recommendedName>
</protein>
<comment type="caution">
    <text evidence="21">The sequence shown here is derived from an EMBL/GenBank/DDBJ whole genome shotgun (WGS) entry which is preliminary data.</text>
</comment>
<dbReference type="InterPro" id="IPR001884">
    <property type="entry name" value="IF5A-like"/>
</dbReference>
<keyword evidence="6 19" id="KW-0812">Transmembrane</keyword>
<dbReference type="InterPro" id="IPR020189">
    <property type="entry name" value="IF5A_C"/>
</dbReference>
<dbReference type="PANTHER" id="PTHR45792">
    <property type="entry name" value="DIACYLGLYCEROL LIPASE HOMOLOG-RELATED"/>
    <property type="match status" value="1"/>
</dbReference>
<dbReference type="InterPro" id="IPR008991">
    <property type="entry name" value="Translation_prot_SH3-like_sf"/>
</dbReference>
<reference evidence="21" key="1">
    <citation type="journal article" date="2019" name="Plant J.">
        <title>Chlorella vulgaris genome assembly and annotation reveals the molecular basis for metabolic acclimation to high light conditions.</title>
        <authorList>
            <person name="Cecchin M."/>
            <person name="Marcolungo L."/>
            <person name="Rossato M."/>
            <person name="Girolomoni L."/>
            <person name="Cosentino E."/>
            <person name="Cuine S."/>
            <person name="Li-Beisson Y."/>
            <person name="Delledonne M."/>
            <person name="Ballottari M."/>
        </authorList>
    </citation>
    <scope>NUCLEOTIDE SEQUENCE</scope>
    <source>
        <strain evidence="21">211/11P</strain>
    </source>
</reference>
<dbReference type="Gene3D" id="2.40.50.140">
    <property type="entry name" value="Nucleic acid-binding proteins"/>
    <property type="match status" value="1"/>
</dbReference>
<evidence type="ECO:0000256" key="7">
    <source>
        <dbReference type="ARBA" id="ARBA00022723"/>
    </source>
</evidence>
<evidence type="ECO:0000259" key="20">
    <source>
        <dbReference type="SMART" id="SM01376"/>
    </source>
</evidence>
<feature type="region of interest" description="Disordered" evidence="18">
    <location>
        <begin position="842"/>
        <end position="915"/>
    </location>
</feature>
<dbReference type="PROSITE" id="PS00302">
    <property type="entry name" value="IF5A_HYPUSINE"/>
    <property type="match status" value="1"/>
</dbReference>
<keyword evidence="7" id="KW-0479">Metal-binding</keyword>
<name>A0A9D4U0B8_CHLVU</name>
<comment type="subcellular location">
    <subcellularLocation>
        <location evidence="2">Cell membrane</location>
        <topology evidence="2">Multi-pass membrane protein</topology>
    </subcellularLocation>
</comment>
<dbReference type="SMART" id="SM01376">
    <property type="entry name" value="eIF-5a"/>
    <property type="match status" value="1"/>
</dbReference>
<reference evidence="21" key="2">
    <citation type="submission" date="2020-11" db="EMBL/GenBank/DDBJ databases">
        <authorList>
            <person name="Cecchin M."/>
            <person name="Marcolungo L."/>
            <person name="Rossato M."/>
            <person name="Girolomoni L."/>
            <person name="Cosentino E."/>
            <person name="Cuine S."/>
            <person name="Li-Beisson Y."/>
            <person name="Delledonne M."/>
            <person name="Ballottari M."/>
        </authorList>
    </citation>
    <scope>NUCLEOTIDE SEQUENCE</scope>
    <source>
        <strain evidence="21">211/11P</strain>
        <tissue evidence="21">Whole cell</tissue>
    </source>
</reference>
<dbReference type="InterPro" id="IPR052214">
    <property type="entry name" value="DAG_Lipase-Related"/>
</dbReference>
<feature type="compositionally biased region" description="Basic and acidic residues" evidence="18">
    <location>
        <begin position="955"/>
        <end position="965"/>
    </location>
</feature>
<dbReference type="InterPro" id="IPR002921">
    <property type="entry name" value="Fungal_lipase-type"/>
</dbReference>
<gene>
    <name evidence="21" type="ORF">D9Q98_001272</name>
</gene>
<dbReference type="Pfam" id="PF21485">
    <property type="entry name" value="IF5A-like_N"/>
    <property type="match status" value="1"/>
</dbReference>
<dbReference type="EMBL" id="SIDB01000001">
    <property type="protein sequence ID" value="KAI3438855.1"/>
    <property type="molecule type" value="Genomic_DNA"/>
</dbReference>
<feature type="compositionally biased region" description="Basic and acidic residues" evidence="18">
    <location>
        <begin position="851"/>
        <end position="865"/>
    </location>
</feature>
<feature type="transmembrane region" description="Helical" evidence="19">
    <location>
        <begin position="20"/>
        <end position="43"/>
    </location>
</feature>
<evidence type="ECO:0000256" key="11">
    <source>
        <dbReference type="ARBA" id="ARBA00022963"/>
    </source>
</evidence>
<evidence type="ECO:0000256" key="3">
    <source>
        <dbReference type="ARBA" id="ARBA00006016"/>
    </source>
</evidence>
<evidence type="ECO:0000256" key="1">
    <source>
        <dbReference type="ARBA" id="ARBA00001913"/>
    </source>
</evidence>
<dbReference type="SUPFAM" id="SSF50249">
    <property type="entry name" value="Nucleic acid-binding proteins"/>
    <property type="match status" value="1"/>
</dbReference>
<feature type="transmembrane region" description="Helical" evidence="19">
    <location>
        <begin position="55"/>
        <end position="77"/>
    </location>
</feature>
<comment type="catalytic activity">
    <reaction evidence="16">
        <text>a 1,2-diacyl-sn-glycerol + H2O = a 2-acylglycerol + a fatty acid + H(+)</text>
        <dbReference type="Rhea" id="RHEA:33275"/>
        <dbReference type="ChEBI" id="CHEBI:15377"/>
        <dbReference type="ChEBI" id="CHEBI:15378"/>
        <dbReference type="ChEBI" id="CHEBI:17389"/>
        <dbReference type="ChEBI" id="CHEBI:17815"/>
        <dbReference type="ChEBI" id="CHEBI:28868"/>
        <dbReference type="EC" id="3.1.1.116"/>
    </reaction>
    <physiologicalReaction direction="left-to-right" evidence="16">
        <dbReference type="Rhea" id="RHEA:33276"/>
    </physiologicalReaction>
</comment>
<dbReference type="InterPro" id="IPR029058">
    <property type="entry name" value="AB_hydrolase_fold"/>
</dbReference>
<keyword evidence="10" id="KW-0648">Protein biosynthesis</keyword>
<accession>A0A9D4U0B8</accession>
<evidence type="ECO:0000256" key="8">
    <source>
        <dbReference type="ARBA" id="ARBA00022801"/>
    </source>
</evidence>
<evidence type="ECO:0000256" key="14">
    <source>
        <dbReference type="ARBA" id="ARBA00023098"/>
    </source>
</evidence>
<dbReference type="CDD" id="cd04468">
    <property type="entry name" value="S1_eIF5A"/>
    <property type="match status" value="1"/>
</dbReference>
<keyword evidence="14" id="KW-0443">Lipid metabolism</keyword>
<keyword evidence="5" id="KW-0597">Phosphoprotein</keyword>
<evidence type="ECO:0000256" key="6">
    <source>
        <dbReference type="ARBA" id="ARBA00022692"/>
    </source>
</evidence>
<evidence type="ECO:0000256" key="17">
    <source>
        <dbReference type="ARBA" id="ARBA00026104"/>
    </source>
</evidence>
<feature type="region of interest" description="Disordered" evidence="18">
    <location>
        <begin position="257"/>
        <end position="306"/>
    </location>
</feature>
<evidence type="ECO:0000256" key="13">
    <source>
        <dbReference type="ARBA" id="ARBA00023071"/>
    </source>
</evidence>
<comment type="similarity">
    <text evidence="3">Belongs to the eIF-5A family.</text>
</comment>
<keyword evidence="4" id="KW-1003">Cell membrane</keyword>
<evidence type="ECO:0000256" key="9">
    <source>
        <dbReference type="ARBA" id="ARBA00022837"/>
    </source>
</evidence>
<dbReference type="NCBIfam" id="TIGR00037">
    <property type="entry name" value="eIF_5A"/>
    <property type="match status" value="1"/>
</dbReference>
<dbReference type="CDD" id="cd00519">
    <property type="entry name" value="Lipase_3"/>
    <property type="match status" value="1"/>
</dbReference>
<evidence type="ECO:0000256" key="2">
    <source>
        <dbReference type="ARBA" id="ARBA00004651"/>
    </source>
</evidence>
<keyword evidence="9" id="KW-0106">Calcium</keyword>
<keyword evidence="15 19" id="KW-0472">Membrane</keyword>
<dbReference type="GO" id="GO:0043022">
    <property type="term" value="F:ribosome binding"/>
    <property type="evidence" value="ECO:0007669"/>
    <property type="project" value="InterPro"/>
</dbReference>
<dbReference type="GO" id="GO:0045901">
    <property type="term" value="P:positive regulation of translational elongation"/>
    <property type="evidence" value="ECO:0007669"/>
    <property type="project" value="InterPro"/>
</dbReference>
<dbReference type="FunFam" id="2.40.50.140:FF:000034">
    <property type="entry name" value="Eukaryotic translation initiation factor 5A"/>
    <property type="match status" value="1"/>
</dbReference>
<dbReference type="Pfam" id="PF01764">
    <property type="entry name" value="Lipase_3"/>
    <property type="match status" value="1"/>
</dbReference>
<keyword evidence="22" id="KW-1185">Reference proteome</keyword>
<evidence type="ECO:0000256" key="19">
    <source>
        <dbReference type="SAM" id="Phobius"/>
    </source>
</evidence>
<keyword evidence="12 19" id="KW-1133">Transmembrane helix</keyword>
<sequence length="1121" mass="121230">MPALVLFGRRWLLASDDVPLPAAACALFHGVWSILLVVWFVSVHGPAECSGAWRYDVAVGGLLAAFVLSCGLELGMVRHGLQGGPFETRRRRLVPRLLYLDLASHITQVAFNAYSTWLLYDTRRPQCEGGEIWDPFAAMAVLVWFTWAVMAALLLLLVLTYNLFPDYSDPRSWERRCNCIGTLCCCCHRKDQLYTDGEGKPQRITSRLGNIFATLFSHIDLSATDMFLAFSLAMILQRIQRKQQGGGAGSYSVGGAGGGAGTDDSTAAAAGAAGRQQRRPGGDPSSQQTPGGSGRHIQLSTQSSPNCTGSVCSADDLLSQAAELETGLLAVSRRRLLRPQVSSSGGTARVEARAVPGEASKGRVSADELRRTSQFTPAHPQGGGLQFGAGKRQGGEAGDEQEDGEQEEEEEVEGHGHPTRHGKGSHCVDSETLQEAAWAMKFAFAGYGYLLFLFSAPTMGCLQLLFGRNCGLLVGTANGRQVRKKLDLRLVHNLNREATQQAAGLADKDLLDVRYEGEVPHVLPYFIAVDEATRTLVLAIRGSLSLEDVVRDLLFEPASLDEWVAGGRRWEDPPPELHPASASTRYAAHAGILEAARATFLDIQLHGVLHDALLSSGGRCHGYQLCVTGHSLGAGCAYLLALWLRHFFPNLRCWAFSPPGGLASAGLGAASADWCTSVVCGKEWIPRLSVRTFQRMRDEMVYAALRCKKPKWVVLLGLMAGRKWREGELFYGPDELPMEAREALRRYNDSVQLVTATRSFIGLAEDFQPPGRCFQLRPTGLSSRHGGCWRRTKRRQYRAVWVDAEAVIDQGILISGRMMADHMPDYALATLRRLAYSARHSKSTAHVSDSAGERLTDDIMEHGGEGDDDEGTEGGSPGSSRNWSSRRQSPRAMAATVPPAPQPAMRRPGGGSASLLPVTASTRILQPARASSSVPAGGRGTLPHQPPTDTMSDGGHPDDHGHDVHFETADAGASHTYPQQAGTVRKNAYIVIKNRPCKVVDVSTSKTGKHGHAKCAFVAVDIFTGKKMEDLSPSSHNVDVPHVSRTDYTLLDIGDDGFVSLMTEGGDTKDDLQLPSGTDEAEKLAVLIKQDFDAGKELMVSVMKAMGEESICAVKTTAQAS</sequence>
<dbReference type="Proteomes" id="UP001055712">
    <property type="component" value="Unassembled WGS sequence"/>
</dbReference>
<dbReference type="GO" id="GO:0016042">
    <property type="term" value="P:lipid catabolic process"/>
    <property type="evidence" value="ECO:0007669"/>
    <property type="project" value="UniProtKB-KW"/>
</dbReference>
<keyword evidence="13" id="KW-0385">Hypusine</keyword>
<dbReference type="InterPro" id="IPR019769">
    <property type="entry name" value="Trans_elong_IF5A_hypusine_site"/>
</dbReference>
<evidence type="ECO:0000313" key="21">
    <source>
        <dbReference type="EMBL" id="KAI3438855.1"/>
    </source>
</evidence>
<dbReference type="SUPFAM" id="SSF50104">
    <property type="entry name" value="Translation proteins SH3-like domain"/>
    <property type="match status" value="1"/>
</dbReference>
<dbReference type="Gene3D" id="2.30.30.30">
    <property type="match status" value="1"/>
</dbReference>
<dbReference type="OrthoDB" id="438440at2759"/>